<accession>A0A0E3B621</accession>
<name>A0A0E3B621_9BURK</name>
<protein>
    <recommendedName>
        <fullName evidence="3">Inovirus Gp2 family protein</fullName>
    </recommendedName>
</protein>
<gene>
    <name evidence="1" type="ORF">P245_27890</name>
</gene>
<reference evidence="1 2" key="1">
    <citation type="submission" date="2013-09" db="EMBL/GenBank/DDBJ databases">
        <title>High correlation between genotypes and phenotypes of environmental bacteria Comamonas testosteroni strains.</title>
        <authorList>
            <person name="Liu L."/>
            <person name="Zhu W."/>
            <person name="Xia X."/>
            <person name="Xu B."/>
            <person name="Luo M."/>
            <person name="Wang G."/>
        </authorList>
    </citation>
    <scope>NUCLEOTIDE SEQUENCE [LARGE SCALE GENOMIC DNA]</scope>
    <source>
        <strain evidence="1 2">JL14</strain>
    </source>
</reference>
<organism evidence="1 2">
    <name type="scientific">Comamonas thiooxydans</name>
    <dbReference type="NCBI Taxonomy" id="363952"/>
    <lineage>
        <taxon>Bacteria</taxon>
        <taxon>Pseudomonadati</taxon>
        <taxon>Pseudomonadota</taxon>
        <taxon>Betaproteobacteria</taxon>
        <taxon>Burkholderiales</taxon>
        <taxon>Comamonadaceae</taxon>
        <taxon>Comamonas</taxon>
    </lineage>
</organism>
<evidence type="ECO:0000313" key="2">
    <source>
        <dbReference type="Proteomes" id="UP000029567"/>
    </source>
</evidence>
<proteinExistence type="predicted"/>
<dbReference type="AlphaFoldDB" id="A0A0E3B621"/>
<comment type="caution">
    <text evidence="1">The sequence shown here is derived from an EMBL/GenBank/DDBJ whole genome shotgun (WGS) entry which is preliminary data.</text>
</comment>
<evidence type="ECO:0008006" key="3">
    <source>
        <dbReference type="Google" id="ProtNLM"/>
    </source>
</evidence>
<evidence type="ECO:0000313" key="1">
    <source>
        <dbReference type="EMBL" id="KGG81910.1"/>
    </source>
</evidence>
<dbReference type="Proteomes" id="UP000029567">
    <property type="component" value="Unassembled WGS sequence"/>
</dbReference>
<sequence length="358" mass="42041">MYAERLMFYEIAVKVAALSDRMPFFKYTKNSQSRSFARASELGAKILAALEYAECNRLFEWDSEFYEHVMLPPQLKLVYQACYAAKIPGGSLVEGVGFVKYIKYSHRKYFNSKEEVQDDAINCLNEFSENLKKSLRRYSFREKIKSFERNSRERYFQLMNVASQGWDKNCKNILIRVDWGFKKENLLMPVRFKNEKEMSDAFNEVDCLRKRMLKSIKRIFGADLTFYAWKIECGDIKGLHIHWLVAVNGSKRMHAGYAGKEIVDEWNKYICGKSSYAFNVNYLKGGYRSGLRLIDYRDEELPEILDRYVGYLTKLDFLMKLRVPGNMRTFGCSKLKKQTNEKRGPKRIGISTLKEKIK</sequence>
<dbReference type="EMBL" id="AWTN01000162">
    <property type="protein sequence ID" value="KGG81910.1"/>
    <property type="molecule type" value="Genomic_DNA"/>
</dbReference>